<dbReference type="InterPro" id="IPR046796">
    <property type="entry name" value="Transposase_32_dom"/>
</dbReference>
<name>A0A1J3GP32_NOCCA</name>
<feature type="compositionally biased region" description="Low complexity" evidence="1">
    <location>
        <begin position="209"/>
        <end position="219"/>
    </location>
</feature>
<feature type="region of interest" description="Disordered" evidence="1">
    <location>
        <begin position="1"/>
        <end position="47"/>
    </location>
</feature>
<reference evidence="3" key="1">
    <citation type="submission" date="2016-07" db="EMBL/GenBank/DDBJ databases">
        <title>De novo transcriptome assembly of four accessions of the metal hyperaccumulator plant Noccaea caerulescens.</title>
        <authorList>
            <person name="Blande D."/>
            <person name="Halimaa P."/>
            <person name="Tervahauta A.I."/>
            <person name="Aarts M.G."/>
            <person name="Karenlampi S.O."/>
        </authorList>
    </citation>
    <scope>NUCLEOTIDE SEQUENCE</scope>
</reference>
<feature type="compositionally biased region" description="Polar residues" evidence="1">
    <location>
        <begin position="75"/>
        <end position="85"/>
    </location>
</feature>
<feature type="compositionally biased region" description="Acidic residues" evidence="1">
    <location>
        <begin position="174"/>
        <end position="183"/>
    </location>
</feature>
<feature type="domain" description="Putative plant transposon protein" evidence="2">
    <location>
        <begin position="300"/>
        <end position="462"/>
    </location>
</feature>
<evidence type="ECO:0000313" key="3">
    <source>
        <dbReference type="EMBL" id="JAU56036.1"/>
    </source>
</evidence>
<feature type="compositionally biased region" description="Acidic residues" evidence="1">
    <location>
        <begin position="100"/>
        <end position="111"/>
    </location>
</feature>
<accession>A0A1J3GP32</accession>
<feature type="compositionally biased region" description="Low complexity" evidence="1">
    <location>
        <begin position="500"/>
        <end position="524"/>
    </location>
</feature>
<sequence>MVTGTRQGKIRPIQGQLKKHVDGSSSTPIQVDEPTIEPMIQDPPPPIITLIEEDDERDESNLQMVLYEGEKESSAVETSVPNQTDGETEAAFTTPPVVIDEGELNEIETDIPEPGLPVPPSDPKSSGTDSQDTEDLDVLKPGQPFRGSEKDDPLPEETPEIHSSVIKQTRYAVSDEEQSDDDAVLVTRKRKVLKKAGLPPLKKLKKKTPAPSTSPISKAADSHLSSVKKEPTRSSSRTKTKAKQTEAPKPKKKSSVNRFASFQSRGIIDEKIVDMQAEAHWGYPEIIIKGKFQPTVVGLGSYVRSVIVDFYSALPESEDESVKVFIRDQEYVFSPAVVNEFLGMETLSEAEMKKEADADSVSLKTLAQLFTADEKAEWSDISTIVMTPCFAALVVIASHNWIPSTHRNHVSIERAKLIYKLSAGIRVDFGQLVFDQVMSMTRLQVKDSRWLLFPRLIYGIIQMQDPLSLGDDDVLVRPLYYRKDKRSGVAFIKREEAKKTAQTQKPQPPTKATTASTSAAATPSPATGYVSVDLGTVRFPTPPLQPAAAILALNDIVYMLQTFTETVQGLIVNLRS</sequence>
<feature type="region of interest" description="Disordered" evidence="1">
    <location>
        <begin position="495"/>
        <end position="524"/>
    </location>
</feature>
<dbReference type="EMBL" id="GEVL01021305">
    <property type="protein sequence ID" value="JAU56036.1"/>
    <property type="molecule type" value="Transcribed_RNA"/>
</dbReference>
<dbReference type="AlphaFoldDB" id="A0A1J3GP32"/>
<evidence type="ECO:0000256" key="1">
    <source>
        <dbReference type="SAM" id="MobiDB-lite"/>
    </source>
</evidence>
<gene>
    <name evidence="3" type="ORF">LE_TR15453_c16_g1_i1_g.48930</name>
</gene>
<evidence type="ECO:0000259" key="2">
    <source>
        <dbReference type="Pfam" id="PF20167"/>
    </source>
</evidence>
<dbReference type="Pfam" id="PF20167">
    <property type="entry name" value="Transposase_32"/>
    <property type="match status" value="1"/>
</dbReference>
<organism evidence="3">
    <name type="scientific">Noccaea caerulescens</name>
    <name type="common">Alpine penny-cress</name>
    <name type="synonym">Thlaspi caerulescens</name>
    <dbReference type="NCBI Taxonomy" id="107243"/>
    <lineage>
        <taxon>Eukaryota</taxon>
        <taxon>Viridiplantae</taxon>
        <taxon>Streptophyta</taxon>
        <taxon>Embryophyta</taxon>
        <taxon>Tracheophyta</taxon>
        <taxon>Spermatophyta</taxon>
        <taxon>Magnoliopsida</taxon>
        <taxon>eudicotyledons</taxon>
        <taxon>Gunneridae</taxon>
        <taxon>Pentapetalae</taxon>
        <taxon>rosids</taxon>
        <taxon>malvids</taxon>
        <taxon>Brassicales</taxon>
        <taxon>Brassicaceae</taxon>
        <taxon>Coluteocarpeae</taxon>
        <taxon>Noccaea</taxon>
    </lineage>
</organism>
<proteinExistence type="predicted"/>
<feature type="region of interest" description="Disordered" evidence="1">
    <location>
        <begin position="69"/>
        <end position="256"/>
    </location>
</feature>
<protein>
    <recommendedName>
        <fullName evidence="2">Putative plant transposon protein domain-containing protein</fullName>
    </recommendedName>
</protein>